<dbReference type="GO" id="GO:0046677">
    <property type="term" value="P:response to antibiotic"/>
    <property type="evidence" value="ECO:0007669"/>
    <property type="project" value="InterPro"/>
</dbReference>
<dbReference type="Pfam" id="PF00768">
    <property type="entry name" value="Peptidase_S11"/>
    <property type="match status" value="1"/>
</dbReference>
<dbReference type="InterPro" id="IPR001967">
    <property type="entry name" value="Peptidase_S11_N"/>
</dbReference>
<sequence length="425" mass="46826">MKWIKFVVFFSVGLISFVRIVSAAPSAKPIDLKESLTSAVVVDASTGQVLATRNATKLGMIASQSKMLTAYAALRAIHDGKLTWDTPIPITSKADLSHQPKYVYSHLDIKAGDHVTVRELYNAMLTISANDASFALSEYLTPRGMTTQAALQSWANELKLDHSKWYNAAGQVNGNAFENKIAHEPGEAANLASAEHLAMLAREIIKLDPNIRTLGESDFISYKSASANRTVKLTTDQFLFRHQHSKKVSNPNHLIIEGLKTGSTPESGAAFTGIVKDQAGHEFITVVNGAGYYTDTVTRYQETINIVNDVLKSQVPETFEAGSVLSDCKKVKMLDMKRKEVPVVVGQTKTFWHQKQAPIKVNHTTLSRHPKKVARGQSVALAQLALPDVVFLPNTSVNSRNLLLKSTIDTTQAPWWTRVWRDIFG</sequence>
<evidence type="ECO:0000313" key="3">
    <source>
        <dbReference type="Proteomes" id="UP000323274"/>
    </source>
</evidence>
<organism evidence="2 3">
    <name type="scientific">Leuconostoc citreum</name>
    <dbReference type="NCBI Taxonomy" id="33964"/>
    <lineage>
        <taxon>Bacteria</taxon>
        <taxon>Bacillati</taxon>
        <taxon>Bacillota</taxon>
        <taxon>Bacilli</taxon>
        <taxon>Lactobacillales</taxon>
        <taxon>Lactobacillaceae</taxon>
        <taxon>Leuconostoc</taxon>
    </lineage>
</organism>
<keyword evidence="2" id="KW-0378">Hydrolase</keyword>
<dbReference type="InterPro" id="IPR012338">
    <property type="entry name" value="Beta-lactam/transpept-like"/>
</dbReference>
<dbReference type="EMBL" id="BJJW01000016">
    <property type="protein sequence ID" value="GDZ84602.1"/>
    <property type="molecule type" value="Genomic_DNA"/>
</dbReference>
<comment type="caution">
    <text evidence="2">The sequence shown here is derived from an EMBL/GenBank/DDBJ whole genome shotgun (WGS) entry which is preliminary data.</text>
</comment>
<dbReference type="GO" id="GO:0008800">
    <property type="term" value="F:beta-lactamase activity"/>
    <property type="evidence" value="ECO:0007669"/>
    <property type="project" value="InterPro"/>
</dbReference>
<dbReference type="RefSeq" id="WP_262406882.1">
    <property type="nucleotide sequence ID" value="NZ_BJJW01000016.1"/>
</dbReference>
<dbReference type="GO" id="GO:0006508">
    <property type="term" value="P:proteolysis"/>
    <property type="evidence" value="ECO:0007669"/>
    <property type="project" value="InterPro"/>
</dbReference>
<dbReference type="GO" id="GO:0009002">
    <property type="term" value="F:serine-type D-Ala-D-Ala carboxypeptidase activity"/>
    <property type="evidence" value="ECO:0007669"/>
    <property type="project" value="InterPro"/>
</dbReference>
<protein>
    <submittedName>
        <fullName evidence="2">D-alanyl-D-alanine carboxypeptidase</fullName>
    </submittedName>
</protein>
<dbReference type="SUPFAM" id="SSF56601">
    <property type="entry name" value="beta-lactamase/transpeptidase-like"/>
    <property type="match status" value="1"/>
</dbReference>
<feature type="domain" description="Peptidase S11 D-alanyl-D-alanine carboxypeptidase A N-terminal" evidence="1">
    <location>
        <begin position="37"/>
        <end position="290"/>
    </location>
</feature>
<reference evidence="2 3" key="1">
    <citation type="submission" date="2019-04" db="EMBL/GenBank/DDBJ databases">
        <title>A pseudo-fructophilic Leuconostoc citreum strain F192-5 isolated from peel of satsuma mandarin: the first report for isolation and characterization of strain-dependent fructophilic-like characteristics.</title>
        <authorList>
            <person name="Maeno S."/>
            <person name="Tanizawa Y."/>
            <person name="Kajikawa A."/>
            <person name="Kanesaki Y."/>
            <person name="Kubota E."/>
            <person name="Arita M."/>
            <person name="Leon D."/>
            <person name="Endo A."/>
        </authorList>
    </citation>
    <scope>NUCLEOTIDE SEQUENCE [LARGE SCALE GENOMIC DNA]</scope>
    <source>
        <strain evidence="2 3">F192-5</strain>
    </source>
</reference>
<name>A0A5A5U3M5_LEUCI</name>
<keyword evidence="2" id="KW-0645">Protease</keyword>
<dbReference type="Gene3D" id="3.40.710.10">
    <property type="entry name" value="DD-peptidase/beta-lactamase superfamily"/>
    <property type="match status" value="1"/>
</dbReference>
<evidence type="ECO:0000259" key="1">
    <source>
        <dbReference type="Pfam" id="PF00768"/>
    </source>
</evidence>
<dbReference type="AlphaFoldDB" id="A0A5A5U3M5"/>
<dbReference type="Proteomes" id="UP000323274">
    <property type="component" value="Unassembled WGS sequence"/>
</dbReference>
<keyword evidence="2" id="KW-0121">Carboxypeptidase</keyword>
<dbReference type="PANTHER" id="PTHR35333">
    <property type="entry name" value="BETA-LACTAMASE"/>
    <property type="match status" value="1"/>
</dbReference>
<dbReference type="GO" id="GO:0030655">
    <property type="term" value="P:beta-lactam antibiotic catabolic process"/>
    <property type="evidence" value="ECO:0007669"/>
    <property type="project" value="InterPro"/>
</dbReference>
<gene>
    <name evidence="2" type="primary">vanY</name>
    <name evidence="2" type="ORF">LCIT_18440</name>
</gene>
<evidence type="ECO:0000313" key="2">
    <source>
        <dbReference type="EMBL" id="GDZ84602.1"/>
    </source>
</evidence>
<dbReference type="PANTHER" id="PTHR35333:SF5">
    <property type="entry name" value="CONSERVED LIPOPROTEIN LPQF-RELATED"/>
    <property type="match status" value="1"/>
</dbReference>
<dbReference type="InterPro" id="IPR000871">
    <property type="entry name" value="Beta-lactam_class-A"/>
</dbReference>
<proteinExistence type="predicted"/>
<accession>A0A5A5U3M5</accession>